<dbReference type="AlphaFoldDB" id="A0A919BDZ1"/>
<evidence type="ECO:0000256" key="2">
    <source>
        <dbReference type="RuleBase" id="RU000363"/>
    </source>
</evidence>
<comment type="caution">
    <text evidence="3">The sequence shown here is derived from an EMBL/GenBank/DDBJ whole genome shotgun (WGS) entry which is preliminary data.</text>
</comment>
<dbReference type="PRINTS" id="PR00080">
    <property type="entry name" value="SDRFAMILY"/>
</dbReference>
<dbReference type="InterPro" id="IPR002347">
    <property type="entry name" value="SDR_fam"/>
</dbReference>
<sequence>MTVKTILVTGATSGIGKQVLKSLAIQGHKLIVIARCPEKIKLTINEVKNDAPNTVIYSYVADFSDVDSVTQVAQKISTNHPVIDVLINNAGAMHMKEEVAKCGREKTLVVNHISHAALTLALINNLKLASQGCIINVSSDCYRLPGYDLNCSDFDGKYNWNKAYNRSKLAQIQFTHVLQDKLNSDNIVVTSVSPGGVKTDIYRALPKIARWLVSLTLKPVERGVDDILKIANLEDASMFAGQFVSKGKVKTVEQKFLSPAVLTENWQISTNRLATENFAV</sequence>
<dbReference type="Gene3D" id="3.40.50.720">
    <property type="entry name" value="NAD(P)-binding Rossmann-like Domain"/>
    <property type="match status" value="1"/>
</dbReference>
<gene>
    <name evidence="3" type="ORF">GCM10017161_09680</name>
</gene>
<reference evidence="3" key="1">
    <citation type="journal article" date="2014" name="Int. J. Syst. Evol. Microbiol.">
        <title>Complete genome sequence of Corynebacterium casei LMG S-19264T (=DSM 44701T), isolated from a smear-ripened cheese.</title>
        <authorList>
            <consortium name="US DOE Joint Genome Institute (JGI-PGF)"/>
            <person name="Walter F."/>
            <person name="Albersmeier A."/>
            <person name="Kalinowski J."/>
            <person name="Ruckert C."/>
        </authorList>
    </citation>
    <scope>NUCLEOTIDE SEQUENCE</scope>
    <source>
        <strain evidence="3">KCTC 42731</strain>
    </source>
</reference>
<dbReference type="PANTHER" id="PTHR43157">
    <property type="entry name" value="PHOSPHATIDYLINOSITOL-GLYCAN BIOSYNTHESIS CLASS F PROTEIN-RELATED"/>
    <property type="match status" value="1"/>
</dbReference>
<keyword evidence="4" id="KW-1185">Reference proteome</keyword>
<reference evidence="3" key="2">
    <citation type="submission" date="2020-09" db="EMBL/GenBank/DDBJ databases">
        <authorList>
            <person name="Sun Q."/>
            <person name="Kim S."/>
        </authorList>
    </citation>
    <scope>NUCLEOTIDE SEQUENCE</scope>
    <source>
        <strain evidence="3">KCTC 42731</strain>
    </source>
</reference>
<keyword evidence="1" id="KW-0560">Oxidoreductase</keyword>
<evidence type="ECO:0000313" key="3">
    <source>
        <dbReference type="EMBL" id="GHF84340.1"/>
    </source>
</evidence>
<proteinExistence type="inferred from homology"/>
<protein>
    <submittedName>
        <fullName evidence="3">Retinol dehydrogenase</fullName>
    </submittedName>
</protein>
<comment type="similarity">
    <text evidence="2">Belongs to the short-chain dehydrogenases/reductases (SDR) family.</text>
</comment>
<dbReference type="Proteomes" id="UP000623842">
    <property type="component" value="Unassembled WGS sequence"/>
</dbReference>
<dbReference type="RefSeq" id="WP_189767834.1">
    <property type="nucleotide sequence ID" value="NZ_BNCK01000002.1"/>
</dbReference>
<dbReference type="GO" id="GO:0016491">
    <property type="term" value="F:oxidoreductase activity"/>
    <property type="evidence" value="ECO:0007669"/>
    <property type="project" value="UniProtKB-KW"/>
</dbReference>
<dbReference type="Pfam" id="PF00106">
    <property type="entry name" value="adh_short"/>
    <property type="match status" value="1"/>
</dbReference>
<dbReference type="SUPFAM" id="SSF51735">
    <property type="entry name" value="NAD(P)-binding Rossmann-fold domains"/>
    <property type="match status" value="1"/>
</dbReference>
<dbReference type="PRINTS" id="PR00081">
    <property type="entry name" value="GDHRDH"/>
</dbReference>
<accession>A0A919BDZ1</accession>
<evidence type="ECO:0000313" key="4">
    <source>
        <dbReference type="Proteomes" id="UP000623842"/>
    </source>
</evidence>
<dbReference type="InterPro" id="IPR036291">
    <property type="entry name" value="NAD(P)-bd_dom_sf"/>
</dbReference>
<name>A0A919BDZ1_9GAMM</name>
<evidence type="ECO:0000256" key="1">
    <source>
        <dbReference type="ARBA" id="ARBA00023002"/>
    </source>
</evidence>
<dbReference type="PANTHER" id="PTHR43157:SF31">
    <property type="entry name" value="PHOSPHATIDYLINOSITOL-GLYCAN BIOSYNTHESIS CLASS F PROTEIN"/>
    <property type="match status" value="1"/>
</dbReference>
<dbReference type="EMBL" id="BNCK01000002">
    <property type="protein sequence ID" value="GHF84340.1"/>
    <property type="molecule type" value="Genomic_DNA"/>
</dbReference>
<organism evidence="3 4">
    <name type="scientific">Thalassotalea marina</name>
    <dbReference type="NCBI Taxonomy" id="1673741"/>
    <lineage>
        <taxon>Bacteria</taxon>
        <taxon>Pseudomonadati</taxon>
        <taxon>Pseudomonadota</taxon>
        <taxon>Gammaproteobacteria</taxon>
        <taxon>Alteromonadales</taxon>
        <taxon>Colwelliaceae</taxon>
        <taxon>Thalassotalea</taxon>
    </lineage>
</organism>